<evidence type="ECO:0000259" key="1">
    <source>
        <dbReference type="SMART" id="SM00842"/>
    </source>
</evidence>
<protein>
    <recommendedName>
        <fullName evidence="1">SHS2 domain-containing protein</fullName>
    </recommendedName>
</protein>
<dbReference type="CDD" id="cd24004">
    <property type="entry name" value="ASKHA_NBD_PilM-like"/>
    <property type="match status" value="1"/>
</dbReference>
<dbReference type="Gene3D" id="3.30.420.40">
    <property type="match status" value="1"/>
</dbReference>
<comment type="caution">
    <text evidence="2">The sequence shown here is derived from an EMBL/GenBank/DDBJ whole genome shotgun (WGS) entry which is preliminary data.</text>
</comment>
<evidence type="ECO:0000313" key="2">
    <source>
        <dbReference type="EMBL" id="HGT70720.1"/>
    </source>
</evidence>
<dbReference type="SMART" id="SM00842">
    <property type="entry name" value="FtsA"/>
    <property type="match status" value="1"/>
</dbReference>
<name>A0A7C4R3Z3_UNCC3</name>
<gene>
    <name evidence="2" type="ORF">ENT43_00485</name>
</gene>
<reference evidence="2" key="1">
    <citation type="journal article" date="2020" name="mSystems">
        <title>Genome- and Community-Level Interaction Insights into Carbon Utilization and Element Cycling Functions of Hydrothermarchaeota in Hydrothermal Sediment.</title>
        <authorList>
            <person name="Zhou Z."/>
            <person name="Liu Y."/>
            <person name="Xu W."/>
            <person name="Pan J."/>
            <person name="Luo Z.H."/>
            <person name="Li M."/>
        </authorList>
    </citation>
    <scope>NUCLEOTIDE SEQUENCE [LARGE SCALE GENOMIC DNA]</scope>
    <source>
        <strain evidence="2">SpSt-579</strain>
    </source>
</reference>
<dbReference type="PANTHER" id="PTHR32432">
    <property type="entry name" value="CELL DIVISION PROTEIN FTSA-RELATED"/>
    <property type="match status" value="1"/>
</dbReference>
<dbReference type="Pfam" id="PF14450">
    <property type="entry name" value="FtsA"/>
    <property type="match status" value="1"/>
</dbReference>
<feature type="domain" description="SHS2" evidence="1">
    <location>
        <begin position="17"/>
        <end position="219"/>
    </location>
</feature>
<organism evidence="2">
    <name type="scientific">candidate division CPR3 bacterium</name>
    <dbReference type="NCBI Taxonomy" id="2268181"/>
    <lineage>
        <taxon>Bacteria</taxon>
        <taxon>Bacteria division CPR3</taxon>
    </lineage>
</organism>
<accession>A0A7C4R3Z3</accession>
<proteinExistence type="predicted"/>
<dbReference type="AlphaFoldDB" id="A0A7C4R3Z3"/>
<dbReference type="InterPro" id="IPR003494">
    <property type="entry name" value="SHS2_FtsA"/>
</dbReference>
<dbReference type="InterPro" id="IPR050696">
    <property type="entry name" value="FtsA/MreB"/>
</dbReference>
<dbReference type="EMBL" id="DSYQ01000002">
    <property type="protein sequence ID" value="HGT70720.1"/>
    <property type="molecule type" value="Genomic_DNA"/>
</dbReference>
<dbReference type="GO" id="GO:0051301">
    <property type="term" value="P:cell division"/>
    <property type="evidence" value="ECO:0007669"/>
    <property type="project" value="InterPro"/>
</dbReference>
<sequence>MSFLDKLFGYNELANYAIALDVGTEFVKTLVFKVENGKANVLGVSRIRQSLKDMQGGSITDISGVIKNCAQSVEEACKMADVAPNKVIMGIAGELVKGNTTHVVYSRKKPEKKIDSKELKDIMRKVQEKAFGQIQNQISWETGKDNIDIRLVNAAIVDVKIDRHSVNNPVGFTGSNIKVGVYNAFAPMIYLRALETVSENLGLDLIGIAAEPYAVAKSTGLSQGQDFSAIFIDMGGGTTDIAVVRSGGLEGTKVFAIGGRAFTKRIARELNVVFETAEEMKIFYSRGDLDEKKEEKISRILNEDMKIWIAGVKMVLKEFGDNEILPNKILLCGGGTLLPEVKEFLEKDGWFDDLAFSKKPKVEHIKPKDIENVIDSTKELKDPSDITAMALANLAINIMGGDDMMGEMLRDNKIRK</sequence>
<dbReference type="SUPFAM" id="SSF53067">
    <property type="entry name" value="Actin-like ATPase domain"/>
    <property type="match status" value="2"/>
</dbReference>
<dbReference type="InterPro" id="IPR043129">
    <property type="entry name" value="ATPase_NBD"/>
</dbReference>